<sequence>MSAATTKMERTEWIVRPACLDDKELVNDLLWKSYSNLLNQDYDDDLLGAALPKITVAREDLLTCGTWYVVEAPTTDPSSSRESPKQLVGCGGFTLHSPTKTTCNVRSDDDETGARDVPHLRHFATDPDFARRGIASAVWNRTWNDLCHYYSATYGDDNNTSFPPAMEVYSTLTAESFYASLGFRTIKETLIPLSDDCLFPALLMKRETNTQPRGVTHS</sequence>
<evidence type="ECO:0000313" key="3">
    <source>
        <dbReference type="Proteomes" id="UP000693970"/>
    </source>
</evidence>
<gene>
    <name evidence="2" type="ORF">IV203_007747</name>
</gene>
<protein>
    <submittedName>
        <fullName evidence="2">GNAT family acetyltransferase</fullName>
    </submittedName>
</protein>
<proteinExistence type="predicted"/>
<dbReference type="Pfam" id="PF13673">
    <property type="entry name" value="Acetyltransf_10"/>
    <property type="match status" value="1"/>
</dbReference>
<dbReference type="InterPro" id="IPR000182">
    <property type="entry name" value="GNAT_dom"/>
</dbReference>
<organism evidence="2 3">
    <name type="scientific">Nitzschia inconspicua</name>
    <dbReference type="NCBI Taxonomy" id="303405"/>
    <lineage>
        <taxon>Eukaryota</taxon>
        <taxon>Sar</taxon>
        <taxon>Stramenopiles</taxon>
        <taxon>Ochrophyta</taxon>
        <taxon>Bacillariophyta</taxon>
        <taxon>Bacillariophyceae</taxon>
        <taxon>Bacillariophycidae</taxon>
        <taxon>Bacillariales</taxon>
        <taxon>Bacillariaceae</taxon>
        <taxon>Nitzschia</taxon>
    </lineage>
</organism>
<accession>A0A9K3KYF7</accession>
<name>A0A9K3KYF7_9STRA</name>
<reference evidence="2" key="2">
    <citation type="submission" date="2021-04" db="EMBL/GenBank/DDBJ databases">
        <authorList>
            <person name="Podell S."/>
        </authorList>
    </citation>
    <scope>NUCLEOTIDE SEQUENCE</scope>
    <source>
        <strain evidence="2">Hildebrandi</strain>
    </source>
</reference>
<evidence type="ECO:0000259" key="1">
    <source>
        <dbReference type="Pfam" id="PF13673"/>
    </source>
</evidence>
<dbReference type="AlphaFoldDB" id="A0A9K3KYF7"/>
<reference evidence="2" key="1">
    <citation type="journal article" date="2021" name="Sci. Rep.">
        <title>Diploid genomic architecture of Nitzschia inconspicua, an elite biomass production diatom.</title>
        <authorList>
            <person name="Oliver A."/>
            <person name="Podell S."/>
            <person name="Pinowska A."/>
            <person name="Traller J.C."/>
            <person name="Smith S.R."/>
            <person name="McClure R."/>
            <person name="Beliaev A."/>
            <person name="Bohutskyi P."/>
            <person name="Hill E.A."/>
            <person name="Rabines A."/>
            <person name="Zheng H."/>
            <person name="Allen L.Z."/>
            <person name="Kuo A."/>
            <person name="Grigoriev I.V."/>
            <person name="Allen A.E."/>
            <person name="Hazlebeck D."/>
            <person name="Allen E.E."/>
        </authorList>
    </citation>
    <scope>NUCLEOTIDE SEQUENCE</scope>
    <source>
        <strain evidence="2">Hildebrandi</strain>
    </source>
</reference>
<dbReference type="Proteomes" id="UP000693970">
    <property type="component" value="Unassembled WGS sequence"/>
</dbReference>
<keyword evidence="3" id="KW-1185">Reference proteome</keyword>
<dbReference type="EMBL" id="JAGRRH010000017">
    <property type="protein sequence ID" value="KAG7351699.1"/>
    <property type="molecule type" value="Genomic_DNA"/>
</dbReference>
<feature type="domain" description="N-acetyltransferase" evidence="1">
    <location>
        <begin position="115"/>
        <end position="188"/>
    </location>
</feature>
<dbReference type="OrthoDB" id="1049195at2759"/>
<evidence type="ECO:0000313" key="2">
    <source>
        <dbReference type="EMBL" id="KAG7351699.1"/>
    </source>
</evidence>
<comment type="caution">
    <text evidence="2">The sequence shown here is derived from an EMBL/GenBank/DDBJ whole genome shotgun (WGS) entry which is preliminary data.</text>
</comment>